<proteinExistence type="predicted"/>
<comment type="caution">
    <text evidence="16">The sequence shown here is derived from an EMBL/GenBank/DDBJ whole genome shotgun (WGS) entry which is preliminary data.</text>
</comment>
<dbReference type="Pfam" id="PF00512">
    <property type="entry name" value="HisKA"/>
    <property type="match status" value="1"/>
</dbReference>
<name>A0A7V0XF02_UNCW3</name>
<dbReference type="Pfam" id="PF02518">
    <property type="entry name" value="HATPase_c"/>
    <property type="match status" value="1"/>
</dbReference>
<dbReference type="CDD" id="cd00082">
    <property type="entry name" value="HisKA"/>
    <property type="match status" value="1"/>
</dbReference>
<evidence type="ECO:0000313" key="16">
    <source>
        <dbReference type="EMBL" id="HDQ99140.1"/>
    </source>
</evidence>
<evidence type="ECO:0000256" key="1">
    <source>
        <dbReference type="ARBA" id="ARBA00000085"/>
    </source>
</evidence>
<dbReference type="SMART" id="SM00388">
    <property type="entry name" value="HisKA"/>
    <property type="match status" value="1"/>
</dbReference>
<keyword evidence="5" id="KW-1003">Cell membrane</keyword>
<dbReference type="GO" id="GO:0005524">
    <property type="term" value="F:ATP binding"/>
    <property type="evidence" value="ECO:0007669"/>
    <property type="project" value="UniProtKB-KW"/>
</dbReference>
<dbReference type="Gene3D" id="1.10.287.130">
    <property type="match status" value="1"/>
</dbReference>
<keyword evidence="12" id="KW-0472">Membrane</keyword>
<dbReference type="EMBL" id="DSBX01000096">
    <property type="protein sequence ID" value="HDQ99140.1"/>
    <property type="molecule type" value="Genomic_DNA"/>
</dbReference>
<protein>
    <recommendedName>
        <fullName evidence="4">histidine kinase</fullName>
        <ecNumber evidence="4">2.7.13.3</ecNumber>
    </recommendedName>
</protein>
<feature type="domain" description="HAMP" evidence="15">
    <location>
        <begin position="3"/>
        <end position="26"/>
    </location>
</feature>
<dbReference type="PRINTS" id="PR00344">
    <property type="entry name" value="BCTRLSENSOR"/>
</dbReference>
<keyword evidence="11" id="KW-0902">Two-component regulatory system</keyword>
<dbReference type="SUPFAM" id="SSF55785">
    <property type="entry name" value="PYP-like sensor domain (PAS domain)"/>
    <property type="match status" value="1"/>
</dbReference>
<evidence type="ECO:0000259" key="13">
    <source>
        <dbReference type="PROSITE" id="PS50109"/>
    </source>
</evidence>
<dbReference type="Gene3D" id="3.30.565.10">
    <property type="entry name" value="Histidine kinase-like ATPase, C-terminal domain"/>
    <property type="match status" value="1"/>
</dbReference>
<dbReference type="InterPro" id="IPR003661">
    <property type="entry name" value="HisK_dim/P_dom"/>
</dbReference>
<evidence type="ECO:0000256" key="3">
    <source>
        <dbReference type="ARBA" id="ARBA00004314"/>
    </source>
</evidence>
<reference evidence="16" key="1">
    <citation type="journal article" date="2020" name="mSystems">
        <title>Genome- and Community-Level Interaction Insights into Carbon Utilization and Element Cycling Functions of Hydrothermarchaeota in Hydrothermal Sediment.</title>
        <authorList>
            <person name="Zhou Z."/>
            <person name="Liu Y."/>
            <person name="Xu W."/>
            <person name="Pan J."/>
            <person name="Luo Z.H."/>
            <person name="Li M."/>
        </authorList>
    </citation>
    <scope>NUCLEOTIDE SEQUENCE [LARGE SCALE GENOMIC DNA]</scope>
    <source>
        <strain evidence="16">SpSt-1182</strain>
    </source>
</reference>
<dbReference type="GO" id="GO:0000155">
    <property type="term" value="F:phosphorelay sensor kinase activity"/>
    <property type="evidence" value="ECO:0007669"/>
    <property type="project" value="InterPro"/>
</dbReference>
<dbReference type="EC" id="2.7.13.3" evidence="4"/>
<keyword evidence="8" id="KW-0547">Nucleotide-binding</keyword>
<dbReference type="GO" id="GO:0009927">
    <property type="term" value="F:histidine phosphotransfer kinase activity"/>
    <property type="evidence" value="ECO:0007669"/>
    <property type="project" value="TreeGrafter"/>
</dbReference>
<keyword evidence="7" id="KW-0808">Transferase</keyword>
<dbReference type="PROSITE" id="PS50109">
    <property type="entry name" value="HIS_KIN"/>
    <property type="match status" value="1"/>
</dbReference>
<comment type="subcellular location">
    <subcellularLocation>
        <location evidence="2">Cell membrane</location>
    </subcellularLocation>
    <subcellularLocation>
        <location evidence="3">Membrane raft</location>
        <topology evidence="3">Multi-pass membrane protein</topology>
    </subcellularLocation>
</comment>
<dbReference type="InterPro" id="IPR035965">
    <property type="entry name" value="PAS-like_dom_sf"/>
</dbReference>
<evidence type="ECO:0000256" key="9">
    <source>
        <dbReference type="ARBA" id="ARBA00022777"/>
    </source>
</evidence>
<dbReference type="InterPro" id="IPR004358">
    <property type="entry name" value="Sig_transdc_His_kin-like_C"/>
</dbReference>
<dbReference type="SMART" id="SM00091">
    <property type="entry name" value="PAS"/>
    <property type="match status" value="1"/>
</dbReference>
<dbReference type="InterPro" id="IPR005467">
    <property type="entry name" value="His_kinase_dom"/>
</dbReference>
<comment type="catalytic activity">
    <reaction evidence="1">
        <text>ATP + protein L-histidine = ADP + protein N-phospho-L-histidine.</text>
        <dbReference type="EC" id="2.7.13.3"/>
    </reaction>
</comment>
<evidence type="ECO:0000256" key="4">
    <source>
        <dbReference type="ARBA" id="ARBA00012438"/>
    </source>
</evidence>
<dbReference type="InterPro" id="IPR003660">
    <property type="entry name" value="HAMP_dom"/>
</dbReference>
<dbReference type="InterPro" id="IPR013656">
    <property type="entry name" value="PAS_4"/>
</dbReference>
<dbReference type="AlphaFoldDB" id="A0A7V0XF02"/>
<feature type="domain" description="Histidine kinase" evidence="13">
    <location>
        <begin position="145"/>
        <end position="357"/>
    </location>
</feature>
<keyword evidence="9 16" id="KW-0418">Kinase</keyword>
<evidence type="ECO:0000256" key="11">
    <source>
        <dbReference type="ARBA" id="ARBA00023012"/>
    </source>
</evidence>
<dbReference type="FunFam" id="1.10.287.130:FF:000001">
    <property type="entry name" value="Two-component sensor histidine kinase"/>
    <property type="match status" value="1"/>
</dbReference>
<evidence type="ECO:0000256" key="10">
    <source>
        <dbReference type="ARBA" id="ARBA00022840"/>
    </source>
</evidence>
<dbReference type="Pfam" id="PF08448">
    <property type="entry name" value="PAS_4"/>
    <property type="match status" value="1"/>
</dbReference>
<dbReference type="CDD" id="cd00130">
    <property type="entry name" value="PAS"/>
    <property type="match status" value="1"/>
</dbReference>
<dbReference type="GO" id="GO:0005886">
    <property type="term" value="C:plasma membrane"/>
    <property type="evidence" value="ECO:0007669"/>
    <property type="project" value="UniProtKB-SubCell"/>
</dbReference>
<feature type="non-terminal residue" evidence="16">
    <location>
        <position position="1"/>
    </location>
</feature>
<dbReference type="SUPFAM" id="SSF47384">
    <property type="entry name" value="Homodimeric domain of signal transducing histidine kinase"/>
    <property type="match status" value="1"/>
</dbReference>
<feature type="domain" description="PAS" evidence="14">
    <location>
        <begin position="31"/>
        <end position="72"/>
    </location>
</feature>
<dbReference type="Proteomes" id="UP000885672">
    <property type="component" value="Unassembled WGS sequence"/>
</dbReference>
<sequence>AGRGDELGELSAGFNEMVARLRALVSQETGRKEMLGKIFGAMREGLVVLDRNGRVALTNPAFRALVGEEKPEGRFLWEVVRESALAELAQTGNGALTESATVRLGGRGFLCSATRIPAGGETVITFHDVTEVERMAAVKRDLVVNASHELRTPLTAIKGFLETLSETLTGDEKRYVEVISRHTERLINIVRDLLVLSQVEEGPKLEVGPVKLDRVAADVLRIFERRSREKGLELKLEAEAGLPAVSGDEFHFEQVLVNLVDNAVKYTDAGYVRVRLARDGERVKLVVEDTGIGIPADQLPRLYERFFVTDKARSRKLGGTGLGLAIVKHIVLQHGGTIEAESDPGQGSRFTVTLPAA</sequence>
<evidence type="ECO:0000259" key="14">
    <source>
        <dbReference type="PROSITE" id="PS50112"/>
    </source>
</evidence>
<dbReference type="PANTHER" id="PTHR43047">
    <property type="entry name" value="TWO-COMPONENT HISTIDINE PROTEIN KINASE"/>
    <property type="match status" value="1"/>
</dbReference>
<dbReference type="PANTHER" id="PTHR43047:SF72">
    <property type="entry name" value="OSMOSENSING HISTIDINE PROTEIN KINASE SLN1"/>
    <property type="match status" value="1"/>
</dbReference>
<dbReference type="Gene3D" id="3.30.450.20">
    <property type="entry name" value="PAS domain"/>
    <property type="match status" value="1"/>
</dbReference>
<dbReference type="PROSITE" id="PS50112">
    <property type="entry name" value="PAS"/>
    <property type="match status" value="1"/>
</dbReference>
<evidence type="ECO:0000259" key="15">
    <source>
        <dbReference type="PROSITE" id="PS50885"/>
    </source>
</evidence>
<dbReference type="SUPFAM" id="SSF55874">
    <property type="entry name" value="ATPase domain of HSP90 chaperone/DNA topoisomerase II/histidine kinase"/>
    <property type="match status" value="1"/>
</dbReference>
<evidence type="ECO:0000256" key="12">
    <source>
        <dbReference type="ARBA" id="ARBA00023136"/>
    </source>
</evidence>
<dbReference type="CDD" id="cd06225">
    <property type="entry name" value="HAMP"/>
    <property type="match status" value="1"/>
</dbReference>
<evidence type="ECO:0000256" key="7">
    <source>
        <dbReference type="ARBA" id="ARBA00022679"/>
    </source>
</evidence>
<accession>A0A7V0XF02</accession>
<gene>
    <name evidence="16" type="ORF">ENN51_02485</name>
</gene>
<dbReference type="InterPro" id="IPR000014">
    <property type="entry name" value="PAS"/>
</dbReference>
<keyword evidence="6" id="KW-0597">Phosphoprotein</keyword>
<evidence type="ECO:0000256" key="2">
    <source>
        <dbReference type="ARBA" id="ARBA00004236"/>
    </source>
</evidence>
<dbReference type="InterPro" id="IPR036097">
    <property type="entry name" value="HisK_dim/P_sf"/>
</dbReference>
<dbReference type="InterPro" id="IPR003594">
    <property type="entry name" value="HATPase_dom"/>
</dbReference>
<dbReference type="InterPro" id="IPR036890">
    <property type="entry name" value="HATPase_C_sf"/>
</dbReference>
<dbReference type="SMART" id="SM00387">
    <property type="entry name" value="HATPase_c"/>
    <property type="match status" value="1"/>
</dbReference>
<organism evidence="16">
    <name type="scientific">candidate division WOR-3 bacterium</name>
    <dbReference type="NCBI Taxonomy" id="2052148"/>
    <lineage>
        <taxon>Bacteria</taxon>
        <taxon>Bacteria division WOR-3</taxon>
    </lineage>
</organism>
<evidence type="ECO:0000256" key="8">
    <source>
        <dbReference type="ARBA" id="ARBA00022741"/>
    </source>
</evidence>
<dbReference type="FunFam" id="3.30.565.10:FF:000023">
    <property type="entry name" value="PAS domain-containing sensor histidine kinase"/>
    <property type="match status" value="1"/>
</dbReference>
<evidence type="ECO:0000256" key="6">
    <source>
        <dbReference type="ARBA" id="ARBA00022553"/>
    </source>
</evidence>
<dbReference type="PROSITE" id="PS50885">
    <property type="entry name" value="HAMP"/>
    <property type="match status" value="1"/>
</dbReference>
<keyword evidence="10" id="KW-0067">ATP-binding</keyword>
<dbReference type="GO" id="GO:0045121">
    <property type="term" value="C:membrane raft"/>
    <property type="evidence" value="ECO:0007669"/>
    <property type="project" value="UniProtKB-SubCell"/>
</dbReference>
<dbReference type="CDD" id="cd16922">
    <property type="entry name" value="HATPase_EvgS-ArcB-TorS-like"/>
    <property type="match status" value="1"/>
</dbReference>
<evidence type="ECO:0000256" key="5">
    <source>
        <dbReference type="ARBA" id="ARBA00022475"/>
    </source>
</evidence>